<evidence type="ECO:0000256" key="2">
    <source>
        <dbReference type="ARBA" id="ARBA00010742"/>
    </source>
</evidence>
<accession>A0ABS4KFB7</accession>
<keyword evidence="7" id="KW-1185">Reference proteome</keyword>
<comment type="similarity">
    <text evidence="2">Belongs to the bacterial solute-binding protein SsuA/TauA family.</text>
</comment>
<evidence type="ECO:0000313" key="7">
    <source>
        <dbReference type="Proteomes" id="UP001314903"/>
    </source>
</evidence>
<name>A0ABS4KFB7_9FIRM</name>
<sequence>MNKRFIKFTKIALLFTLAMSIFAGCANNSGTQSEGSAQEEQKEMTKVVVSEFRGMNYAAVHIADALGYFEEEGIEVEFAVYGDGPVAFQGMHAGDSQFCMLSIEPVFRAFDEGLESKVVAALDTTRLYGFAGSKDITEISQLKGKTVFAGAPGSAPYSFIWSILEEGGLNPAEDVTFAQMQYGASMAALEQGTIDASYMDHYNRNKFSAIGANFLVDGADMETKKRVFGSEKFEGSIITATKKFVDENPETVQSFINGVAKGAKWLTSHSDEEVAEVLMPYHDGSTKEDLIERISLIKIAYSPDLKISEEGYEAMENFSLKTGVLKNKVGYENIIDMRFVEQAQ</sequence>
<dbReference type="EMBL" id="JAGGLI010000002">
    <property type="protein sequence ID" value="MBP2026470.1"/>
    <property type="molecule type" value="Genomic_DNA"/>
</dbReference>
<keyword evidence="3 4" id="KW-0732">Signal</keyword>
<evidence type="ECO:0000256" key="1">
    <source>
        <dbReference type="ARBA" id="ARBA00004418"/>
    </source>
</evidence>
<dbReference type="InterPro" id="IPR015168">
    <property type="entry name" value="SsuA/THI5"/>
</dbReference>
<dbReference type="PANTHER" id="PTHR30024:SF47">
    <property type="entry name" value="TAURINE-BINDING PERIPLASMIC PROTEIN"/>
    <property type="match status" value="1"/>
</dbReference>
<comment type="subcellular location">
    <subcellularLocation>
        <location evidence="1">Periplasm</location>
    </subcellularLocation>
</comment>
<feature type="signal peptide" evidence="4">
    <location>
        <begin position="1"/>
        <end position="23"/>
    </location>
</feature>
<organism evidence="6 7">
    <name type="scientific">Acetoanaerobium pronyense</name>
    <dbReference type="NCBI Taxonomy" id="1482736"/>
    <lineage>
        <taxon>Bacteria</taxon>
        <taxon>Bacillati</taxon>
        <taxon>Bacillota</taxon>
        <taxon>Clostridia</taxon>
        <taxon>Peptostreptococcales</taxon>
        <taxon>Filifactoraceae</taxon>
        <taxon>Acetoanaerobium</taxon>
    </lineage>
</organism>
<feature type="domain" description="SsuA/THI5-like" evidence="5">
    <location>
        <begin position="56"/>
        <end position="272"/>
    </location>
</feature>
<evidence type="ECO:0000256" key="4">
    <source>
        <dbReference type="SAM" id="SignalP"/>
    </source>
</evidence>
<proteinExistence type="inferred from homology"/>
<evidence type="ECO:0000259" key="5">
    <source>
        <dbReference type="Pfam" id="PF09084"/>
    </source>
</evidence>
<protein>
    <submittedName>
        <fullName evidence="6">NitT/TauT family transport system substrate-binding protein</fullName>
    </submittedName>
</protein>
<dbReference type="PANTHER" id="PTHR30024">
    <property type="entry name" value="ALIPHATIC SULFONATES-BINDING PROTEIN-RELATED"/>
    <property type="match status" value="1"/>
</dbReference>
<dbReference type="Proteomes" id="UP001314903">
    <property type="component" value="Unassembled WGS sequence"/>
</dbReference>
<dbReference type="Gene3D" id="3.40.190.10">
    <property type="entry name" value="Periplasmic binding protein-like II"/>
    <property type="match status" value="2"/>
</dbReference>
<dbReference type="Pfam" id="PF09084">
    <property type="entry name" value="NMT1"/>
    <property type="match status" value="1"/>
</dbReference>
<feature type="chain" id="PRO_5045795725" evidence="4">
    <location>
        <begin position="24"/>
        <end position="344"/>
    </location>
</feature>
<comment type="caution">
    <text evidence="6">The sequence shown here is derived from an EMBL/GenBank/DDBJ whole genome shotgun (WGS) entry which is preliminary data.</text>
</comment>
<evidence type="ECO:0000256" key="3">
    <source>
        <dbReference type="ARBA" id="ARBA00022729"/>
    </source>
</evidence>
<dbReference type="PROSITE" id="PS51257">
    <property type="entry name" value="PROKAR_LIPOPROTEIN"/>
    <property type="match status" value="1"/>
</dbReference>
<evidence type="ECO:0000313" key="6">
    <source>
        <dbReference type="EMBL" id="MBP2026470.1"/>
    </source>
</evidence>
<gene>
    <name evidence="6" type="ORF">J2Z35_000259</name>
</gene>
<dbReference type="SUPFAM" id="SSF53850">
    <property type="entry name" value="Periplasmic binding protein-like II"/>
    <property type="match status" value="1"/>
</dbReference>
<dbReference type="RefSeq" id="WP_209658575.1">
    <property type="nucleotide sequence ID" value="NZ_JAGGLI010000002.1"/>
</dbReference>
<reference evidence="6 7" key="1">
    <citation type="submission" date="2021-03" db="EMBL/GenBank/DDBJ databases">
        <title>Genomic Encyclopedia of Type Strains, Phase IV (KMG-IV): sequencing the most valuable type-strain genomes for metagenomic binning, comparative biology and taxonomic classification.</title>
        <authorList>
            <person name="Goeker M."/>
        </authorList>
    </citation>
    <scope>NUCLEOTIDE SEQUENCE [LARGE SCALE GENOMIC DNA]</scope>
    <source>
        <strain evidence="6 7">DSM 27512</strain>
    </source>
</reference>